<reference evidence="3" key="1">
    <citation type="submission" date="2021-01" db="EMBL/GenBank/DDBJ databases">
        <title>Description of Breznakiella homolactica.</title>
        <authorList>
            <person name="Song Y."/>
            <person name="Brune A."/>
        </authorList>
    </citation>
    <scope>NUCLEOTIDE SEQUENCE</scope>
    <source>
        <strain evidence="3">RmG30</strain>
    </source>
</reference>
<feature type="domain" description="PepSY" evidence="2">
    <location>
        <begin position="32"/>
        <end position="79"/>
    </location>
</feature>
<evidence type="ECO:0000256" key="1">
    <source>
        <dbReference type="SAM" id="SignalP"/>
    </source>
</evidence>
<feature type="chain" id="PRO_5031555822" evidence="1">
    <location>
        <begin position="26"/>
        <end position="173"/>
    </location>
</feature>
<proteinExistence type="predicted"/>
<dbReference type="Gene3D" id="3.10.450.40">
    <property type="match status" value="2"/>
</dbReference>
<evidence type="ECO:0000313" key="3">
    <source>
        <dbReference type="EMBL" id="QQO08803.1"/>
    </source>
</evidence>
<keyword evidence="4" id="KW-1185">Reference proteome</keyword>
<protein>
    <submittedName>
        <fullName evidence="3">PepSY domain-containing protein</fullName>
    </submittedName>
</protein>
<dbReference type="RefSeq" id="WP_215626109.1">
    <property type="nucleotide sequence ID" value="NZ_CP067089.2"/>
</dbReference>
<dbReference type="Proteomes" id="UP000595917">
    <property type="component" value="Chromosome"/>
</dbReference>
<gene>
    <name evidence="3" type="ORF">JFL75_18020</name>
</gene>
<feature type="signal peptide" evidence="1">
    <location>
        <begin position="1"/>
        <end position="25"/>
    </location>
</feature>
<organism evidence="3 4">
    <name type="scientific">Breznakiella homolactica</name>
    <dbReference type="NCBI Taxonomy" id="2798577"/>
    <lineage>
        <taxon>Bacteria</taxon>
        <taxon>Pseudomonadati</taxon>
        <taxon>Spirochaetota</taxon>
        <taxon>Spirochaetia</taxon>
        <taxon>Spirochaetales</taxon>
        <taxon>Breznakiellaceae</taxon>
        <taxon>Breznakiella</taxon>
    </lineage>
</organism>
<sequence>MKTSKKTGIAVFLCIMVLLPAGLFAQTSRTDIGFDKAEEIALAQAGGGTVVSSELDRHDRFYYYEIEIIKDNERHEFEIGSDDGLVYEHSIKQVRNIRRTSTARTAEISQANAEAIALERAGGGRITRSKLDREDGILVYEINISDGDTRYELDIDAVTGDVVSYEMEVRYRR</sequence>
<dbReference type="Pfam" id="PF03413">
    <property type="entry name" value="PepSY"/>
    <property type="match status" value="2"/>
</dbReference>
<name>A0A7T7XM68_9SPIR</name>
<evidence type="ECO:0000259" key="2">
    <source>
        <dbReference type="Pfam" id="PF03413"/>
    </source>
</evidence>
<feature type="domain" description="PepSY" evidence="2">
    <location>
        <begin position="108"/>
        <end position="166"/>
    </location>
</feature>
<keyword evidence="1" id="KW-0732">Signal</keyword>
<dbReference type="AlphaFoldDB" id="A0A7T7XM68"/>
<dbReference type="KEGG" id="bhc:JFL75_18020"/>
<accession>A0A7T7XM68</accession>
<dbReference type="InterPro" id="IPR025711">
    <property type="entry name" value="PepSY"/>
</dbReference>
<evidence type="ECO:0000313" key="4">
    <source>
        <dbReference type="Proteomes" id="UP000595917"/>
    </source>
</evidence>
<dbReference type="EMBL" id="CP067089">
    <property type="protein sequence ID" value="QQO08803.1"/>
    <property type="molecule type" value="Genomic_DNA"/>
</dbReference>